<comment type="caution">
    <text evidence="2">The sequence shown here is derived from an EMBL/GenBank/DDBJ whole genome shotgun (WGS) entry which is preliminary data.</text>
</comment>
<dbReference type="Proteomes" id="UP000028623">
    <property type="component" value="Unassembled WGS sequence"/>
</dbReference>
<dbReference type="STRING" id="421072.SAMN04488097_3645"/>
<proteinExistence type="predicted"/>
<dbReference type="RefSeq" id="WP_034980060.1">
    <property type="nucleotide sequence ID" value="NZ_FOFI01000005.1"/>
</dbReference>
<dbReference type="AlphaFoldDB" id="A0A085B5S6"/>
<dbReference type="InterPro" id="IPR009061">
    <property type="entry name" value="DNA-bd_dom_put_sf"/>
</dbReference>
<protein>
    <recommendedName>
        <fullName evidence="1">Helix-turn-helix domain-containing protein</fullName>
    </recommendedName>
</protein>
<gene>
    <name evidence="2" type="ORF">IO89_20330</name>
</gene>
<dbReference type="OrthoDB" id="961769at2"/>
<feature type="domain" description="Helix-turn-helix" evidence="1">
    <location>
        <begin position="41"/>
        <end position="87"/>
    </location>
</feature>
<organism evidence="2 3">
    <name type="scientific">Epilithonimonas lactis</name>
    <dbReference type="NCBI Taxonomy" id="421072"/>
    <lineage>
        <taxon>Bacteria</taxon>
        <taxon>Pseudomonadati</taxon>
        <taxon>Bacteroidota</taxon>
        <taxon>Flavobacteriia</taxon>
        <taxon>Flavobacteriales</taxon>
        <taxon>Weeksellaceae</taxon>
        <taxon>Chryseobacterium group</taxon>
        <taxon>Epilithonimonas</taxon>
    </lineage>
</organism>
<accession>A0A085B5S6</accession>
<dbReference type="SUPFAM" id="SSF46955">
    <property type="entry name" value="Putative DNA-binding domain"/>
    <property type="match status" value="1"/>
</dbReference>
<dbReference type="PANTHER" id="PTHR34585">
    <property type="match status" value="1"/>
</dbReference>
<evidence type="ECO:0000313" key="2">
    <source>
        <dbReference type="EMBL" id="KFC17821.1"/>
    </source>
</evidence>
<evidence type="ECO:0000313" key="3">
    <source>
        <dbReference type="Proteomes" id="UP000028623"/>
    </source>
</evidence>
<dbReference type="PANTHER" id="PTHR34585:SF22">
    <property type="entry name" value="HELIX-TURN-HELIX DOMAIN-CONTAINING PROTEIN"/>
    <property type="match status" value="1"/>
</dbReference>
<keyword evidence="3" id="KW-1185">Reference proteome</keyword>
<reference evidence="2 3" key="1">
    <citation type="submission" date="2014-07" db="EMBL/GenBank/DDBJ databases">
        <title>Epilithonimonas lactis LMG 22401 Genome.</title>
        <authorList>
            <person name="Pipes S.E."/>
            <person name="Stropko S.J."/>
        </authorList>
    </citation>
    <scope>NUCLEOTIDE SEQUENCE [LARGE SCALE GENOMIC DNA]</scope>
    <source>
        <strain evidence="2 3">LMG 24401</strain>
    </source>
</reference>
<evidence type="ECO:0000259" key="1">
    <source>
        <dbReference type="Pfam" id="PF12728"/>
    </source>
</evidence>
<dbReference type="EMBL" id="JPLY01000013">
    <property type="protein sequence ID" value="KFC17821.1"/>
    <property type="molecule type" value="Genomic_DNA"/>
</dbReference>
<dbReference type="Pfam" id="PF12728">
    <property type="entry name" value="HTH_17"/>
    <property type="match status" value="1"/>
</dbReference>
<name>A0A085B5S6_9FLAO</name>
<sequence length="101" mass="11546">MEITVLDIQILEALNKEVKEVTNLIAEITAPYKSIQQATKWLDGQEVCQLLNISKRTLQTYRVKGILGATQVNRKNYFKMTDVEFLMQSGQILKSRKNGTD</sequence>
<dbReference type="InterPro" id="IPR041657">
    <property type="entry name" value="HTH_17"/>
</dbReference>
<dbReference type="eggNOG" id="COG0789">
    <property type="taxonomic scope" value="Bacteria"/>
</dbReference>